<evidence type="ECO:0000313" key="2">
    <source>
        <dbReference type="EMBL" id="RDY20518.1"/>
    </source>
</evidence>
<dbReference type="STRING" id="1871336.BBG48_08090"/>
<gene>
    <name evidence="2" type="ORF">BBG48_009685</name>
</gene>
<accession>A0A371IJ64</accession>
<protein>
    <recommendedName>
        <fullName evidence="4">Type 4 fimbrial biogenesis protein PilX N-terminal domain-containing protein</fullName>
    </recommendedName>
</protein>
<proteinExistence type="predicted"/>
<organism evidence="2 3">
    <name type="scientific">Criibacterium bergeronii</name>
    <dbReference type="NCBI Taxonomy" id="1871336"/>
    <lineage>
        <taxon>Bacteria</taxon>
        <taxon>Bacillati</taxon>
        <taxon>Bacillota</taxon>
        <taxon>Clostridia</taxon>
        <taxon>Peptostreptococcales</taxon>
        <taxon>Filifactoraceae</taxon>
        <taxon>Criibacterium</taxon>
    </lineage>
</organism>
<sequence length="175" mass="20063">MKIYITKRKNKGSSTVIVILISLTLIIFGVLNFMMTYSSYRISQKNADATSEYYTLDSEAQIFLSKLDKSIKSNSNEEILNLSAVAKDLTKDYKNDLVINGKENSDFNSLNILNAIKIEKYIQDKNGVNSFYIDLNLMQHSISNGKYYEITSYKRLPTSMEYKQLEFAQGEEKAK</sequence>
<evidence type="ECO:0008006" key="4">
    <source>
        <dbReference type="Google" id="ProtNLM"/>
    </source>
</evidence>
<evidence type="ECO:0000256" key="1">
    <source>
        <dbReference type="SAM" id="Phobius"/>
    </source>
</evidence>
<comment type="caution">
    <text evidence="2">The sequence shown here is derived from an EMBL/GenBank/DDBJ whole genome shotgun (WGS) entry which is preliminary data.</text>
</comment>
<dbReference type="RefSeq" id="WP_068912057.1">
    <property type="nucleotide sequence ID" value="NZ_MBEW02000032.1"/>
</dbReference>
<name>A0A371IJ64_9FIRM</name>
<dbReference type="AlphaFoldDB" id="A0A371IJ64"/>
<evidence type="ECO:0000313" key="3">
    <source>
        <dbReference type="Proteomes" id="UP000093352"/>
    </source>
</evidence>
<keyword evidence="1" id="KW-1133">Transmembrane helix</keyword>
<keyword evidence="3" id="KW-1185">Reference proteome</keyword>
<dbReference type="EMBL" id="MBEW02000032">
    <property type="protein sequence ID" value="RDY20518.1"/>
    <property type="molecule type" value="Genomic_DNA"/>
</dbReference>
<keyword evidence="1" id="KW-0472">Membrane</keyword>
<feature type="transmembrane region" description="Helical" evidence="1">
    <location>
        <begin position="12"/>
        <end position="35"/>
    </location>
</feature>
<dbReference type="Proteomes" id="UP000093352">
    <property type="component" value="Unassembled WGS sequence"/>
</dbReference>
<reference evidence="2 3" key="1">
    <citation type="journal article" date="2016" name="Genome Announc.">
        <title>Draft Genome Sequence of Criibacterium bergeronii gen. nov., sp. nov., Strain CCRI-22567T, Isolated from a Vaginal Sample from a Woman with Bacterial Vaginosis.</title>
        <authorList>
            <person name="Maheux A.F."/>
            <person name="Berube E."/>
            <person name="Boudreau D.K."/>
            <person name="Raymond F."/>
            <person name="Corbeil J."/>
            <person name="Roy P.H."/>
            <person name="Boissinot M."/>
            <person name="Omar R.F."/>
        </authorList>
    </citation>
    <scope>NUCLEOTIDE SEQUENCE [LARGE SCALE GENOMIC DNA]</scope>
    <source>
        <strain evidence="2 3">CCRI-22567</strain>
    </source>
</reference>
<keyword evidence="1" id="KW-0812">Transmembrane</keyword>